<dbReference type="EMBL" id="BAABUK010000003">
    <property type="protein sequence ID" value="GAA5808007.1"/>
    <property type="molecule type" value="Genomic_DNA"/>
</dbReference>
<dbReference type="Proteomes" id="UP001473302">
    <property type="component" value="Unassembled WGS sequence"/>
</dbReference>
<keyword evidence="2" id="KW-1185">Reference proteome</keyword>
<evidence type="ECO:0000313" key="1">
    <source>
        <dbReference type="EMBL" id="GAA5808007.1"/>
    </source>
</evidence>
<gene>
    <name evidence="1" type="ORF">MFLAVUS_001389</name>
</gene>
<organism evidence="1 2">
    <name type="scientific">Mucor flavus</name>
    <dbReference type="NCBI Taxonomy" id="439312"/>
    <lineage>
        <taxon>Eukaryota</taxon>
        <taxon>Fungi</taxon>
        <taxon>Fungi incertae sedis</taxon>
        <taxon>Mucoromycota</taxon>
        <taxon>Mucoromycotina</taxon>
        <taxon>Mucoromycetes</taxon>
        <taxon>Mucorales</taxon>
        <taxon>Mucorineae</taxon>
        <taxon>Mucoraceae</taxon>
        <taxon>Mucor</taxon>
    </lineage>
</organism>
<name>A0ABP9YME4_9FUNG</name>
<comment type="caution">
    <text evidence="1">The sequence shown here is derived from an EMBL/GenBank/DDBJ whole genome shotgun (WGS) entry which is preliminary data.</text>
</comment>
<reference evidence="1 2" key="1">
    <citation type="submission" date="2024-04" db="EMBL/GenBank/DDBJ databases">
        <title>genome sequences of Mucor flavus KT1a and Helicostylum pulchrum KT1b strains isolated from the surface of a dry-aged beef.</title>
        <authorList>
            <person name="Toyotome T."/>
            <person name="Hosono M."/>
            <person name="Torimaru M."/>
            <person name="Fukuda K."/>
            <person name="Mikami N."/>
        </authorList>
    </citation>
    <scope>NUCLEOTIDE SEQUENCE [LARGE SCALE GENOMIC DNA]</scope>
    <source>
        <strain evidence="1 2">KT1a</strain>
    </source>
</reference>
<protein>
    <submittedName>
        <fullName evidence="1">Uncharacterized protein</fullName>
    </submittedName>
</protein>
<sequence length="103" mass="11139">MTISRYLLSRVSPALLKAGDEKAEKLLNANHSKVYESAAGNSNDANTTSVAASTLSVPICNPIIHDAGNNILFVWLNRVVLEKCDALEGKTLGQYYSFAEVKP</sequence>
<evidence type="ECO:0000313" key="2">
    <source>
        <dbReference type="Proteomes" id="UP001473302"/>
    </source>
</evidence>
<accession>A0ABP9YME4</accession>
<proteinExistence type="predicted"/>